<dbReference type="EMBL" id="CP042304">
    <property type="protein sequence ID" value="QDZ10503.1"/>
    <property type="molecule type" value="Genomic_DNA"/>
</dbReference>
<dbReference type="InterPro" id="IPR023347">
    <property type="entry name" value="Lysozyme_dom_sf"/>
</dbReference>
<keyword evidence="4 7" id="KW-0378">Hydrolase</keyword>
<proteinExistence type="inferred from homology"/>
<sequence length="227" mass="23733">MARAVNAETLSLVKQWEGFRPNAYPDPGSRDGTPWTIGYGQTRIKGRAVRKGDTIAEAEAASLLVTRLAETAAQVERLVKVDLSDNQFGALVAFADNIGMGGSKKVGFSNSTLLKKLNAGNYDAVPGELAKWKYNDGKVMQGLVNRRAAEAGLWAKGAFVSTSTVEAKPGNPIKEMTTPENIGAAGGLLGGAAAVASGNGPVQYAIAALMVIAAITIAFLVIRKATR</sequence>
<evidence type="ECO:0000256" key="8">
    <source>
        <dbReference type="SAM" id="Phobius"/>
    </source>
</evidence>
<keyword evidence="8" id="KW-1133">Transmembrane helix</keyword>
<dbReference type="EC" id="3.2.1.17" evidence="7"/>
<evidence type="ECO:0000313" key="10">
    <source>
        <dbReference type="Proteomes" id="UP000315364"/>
    </source>
</evidence>
<keyword evidence="5" id="KW-1035">Host cytoplasm</keyword>
<dbReference type="InterPro" id="IPR023346">
    <property type="entry name" value="Lysozyme-like_dom_sf"/>
</dbReference>
<feature type="transmembrane region" description="Helical" evidence="8">
    <location>
        <begin position="204"/>
        <end position="222"/>
    </location>
</feature>
<evidence type="ECO:0000256" key="4">
    <source>
        <dbReference type="ARBA" id="ARBA00022801"/>
    </source>
</evidence>
<dbReference type="GO" id="GO:0016998">
    <property type="term" value="P:cell wall macromolecule catabolic process"/>
    <property type="evidence" value="ECO:0007669"/>
    <property type="project" value="InterPro"/>
</dbReference>
<dbReference type="GO" id="GO:0003796">
    <property type="term" value="F:lysozyme activity"/>
    <property type="evidence" value="ECO:0007669"/>
    <property type="project" value="UniProtKB-EC"/>
</dbReference>
<reference evidence="9 10" key="1">
    <citation type="submission" date="2019-07" db="EMBL/GenBank/DDBJ databases">
        <title>Full genome sequence of Devosia sp. Gsoil 520.</title>
        <authorList>
            <person name="Im W.-T."/>
        </authorList>
    </citation>
    <scope>NUCLEOTIDE SEQUENCE [LARGE SCALE GENOMIC DNA]</scope>
    <source>
        <strain evidence="9 10">Gsoil 520</strain>
    </source>
</reference>
<keyword evidence="3 7" id="KW-0081">Bacteriolytic enzyme</keyword>
<dbReference type="InterPro" id="IPR051018">
    <property type="entry name" value="Bacteriophage_GH24"/>
</dbReference>
<evidence type="ECO:0000256" key="3">
    <source>
        <dbReference type="ARBA" id="ARBA00022638"/>
    </source>
</evidence>
<dbReference type="PANTHER" id="PTHR38107">
    <property type="match status" value="1"/>
</dbReference>
<dbReference type="GO" id="GO:0009253">
    <property type="term" value="P:peptidoglycan catabolic process"/>
    <property type="evidence" value="ECO:0007669"/>
    <property type="project" value="InterPro"/>
</dbReference>
<dbReference type="PANTHER" id="PTHR38107:SF3">
    <property type="entry name" value="LYSOZYME RRRD-RELATED"/>
    <property type="match status" value="1"/>
</dbReference>
<dbReference type="RefSeq" id="WP_146289290.1">
    <property type="nucleotide sequence ID" value="NZ_CP042304.1"/>
</dbReference>
<keyword evidence="8" id="KW-0472">Membrane</keyword>
<organism evidence="9 10">
    <name type="scientific">Devosia ginsengisoli</name>
    <dbReference type="NCBI Taxonomy" id="400770"/>
    <lineage>
        <taxon>Bacteria</taxon>
        <taxon>Pseudomonadati</taxon>
        <taxon>Pseudomonadota</taxon>
        <taxon>Alphaproteobacteria</taxon>
        <taxon>Hyphomicrobiales</taxon>
        <taxon>Devosiaceae</taxon>
        <taxon>Devosia</taxon>
    </lineage>
</organism>
<keyword evidence="8" id="KW-0812">Transmembrane</keyword>
<keyword evidence="2 7" id="KW-0929">Antimicrobial</keyword>
<evidence type="ECO:0000256" key="2">
    <source>
        <dbReference type="ARBA" id="ARBA00022529"/>
    </source>
</evidence>
<protein>
    <recommendedName>
        <fullName evidence="7">Lysozyme</fullName>
        <ecNumber evidence="7">3.2.1.17</ecNumber>
    </recommendedName>
</protein>
<dbReference type="GO" id="GO:0042742">
    <property type="term" value="P:defense response to bacterium"/>
    <property type="evidence" value="ECO:0007669"/>
    <property type="project" value="UniProtKB-KW"/>
</dbReference>
<dbReference type="OrthoDB" id="5327667at2"/>
<dbReference type="AlphaFoldDB" id="A0A5B8LQR5"/>
<dbReference type="InterPro" id="IPR034690">
    <property type="entry name" value="Endolysin_T4_type"/>
</dbReference>
<evidence type="ECO:0000256" key="6">
    <source>
        <dbReference type="ARBA" id="ARBA00023295"/>
    </source>
</evidence>
<evidence type="ECO:0000256" key="1">
    <source>
        <dbReference type="ARBA" id="ARBA00000632"/>
    </source>
</evidence>
<dbReference type="CDD" id="cd00737">
    <property type="entry name" value="lyz_endolysin_autolysin"/>
    <property type="match status" value="1"/>
</dbReference>
<keyword evidence="10" id="KW-1185">Reference proteome</keyword>
<accession>A0A5B8LQR5</accession>
<dbReference type="Gene3D" id="1.10.530.40">
    <property type="match status" value="1"/>
</dbReference>
<dbReference type="SUPFAM" id="SSF53955">
    <property type="entry name" value="Lysozyme-like"/>
    <property type="match status" value="1"/>
</dbReference>
<dbReference type="HAMAP" id="MF_04110">
    <property type="entry name" value="ENDOLYSIN_T4"/>
    <property type="match status" value="1"/>
</dbReference>
<dbReference type="GO" id="GO:0031640">
    <property type="term" value="P:killing of cells of another organism"/>
    <property type="evidence" value="ECO:0007669"/>
    <property type="project" value="UniProtKB-KW"/>
</dbReference>
<comment type="catalytic activity">
    <reaction evidence="1 7">
        <text>Hydrolysis of (1-&gt;4)-beta-linkages between N-acetylmuramic acid and N-acetyl-D-glucosamine residues in a peptidoglycan and between N-acetyl-D-glucosamine residues in chitodextrins.</text>
        <dbReference type="EC" id="3.2.1.17"/>
    </reaction>
</comment>
<dbReference type="Proteomes" id="UP000315364">
    <property type="component" value="Chromosome"/>
</dbReference>
<evidence type="ECO:0000256" key="5">
    <source>
        <dbReference type="ARBA" id="ARBA00023200"/>
    </source>
</evidence>
<dbReference type="InterPro" id="IPR033907">
    <property type="entry name" value="Endolysin_autolysin"/>
</dbReference>
<comment type="similarity">
    <text evidence="7">Belongs to the glycosyl hydrolase 24 family.</text>
</comment>
<gene>
    <name evidence="9" type="ORF">FPZ08_06920</name>
</gene>
<name>A0A5B8LQR5_9HYPH</name>
<dbReference type="InterPro" id="IPR002196">
    <property type="entry name" value="Glyco_hydro_24"/>
</dbReference>
<evidence type="ECO:0000256" key="7">
    <source>
        <dbReference type="RuleBase" id="RU003788"/>
    </source>
</evidence>
<dbReference type="KEGG" id="dea:FPZ08_06920"/>
<evidence type="ECO:0000313" key="9">
    <source>
        <dbReference type="EMBL" id="QDZ10503.1"/>
    </source>
</evidence>
<keyword evidence="6 7" id="KW-0326">Glycosidase</keyword>
<dbReference type="Pfam" id="PF00959">
    <property type="entry name" value="Phage_lysozyme"/>
    <property type="match status" value="1"/>
</dbReference>